<reference evidence="2 3" key="2">
    <citation type="submission" date="2019-07" db="EMBL/GenBank/DDBJ databases">
        <title>Seonamhaeicola sp. W255 draft genome.</title>
        <authorList>
            <person name="Zhang X.-Y."/>
            <person name="Zhang R."/>
            <person name="Zhong Y.-L."/>
            <person name="Du Z.-J."/>
        </authorList>
    </citation>
    <scope>NUCLEOTIDE SEQUENCE [LARGE SCALE GENOMIC DNA]</scope>
    <source>
        <strain evidence="2 3">W255</strain>
    </source>
</reference>
<comment type="caution">
    <text evidence="2">The sequence shown here is derived from an EMBL/GenBank/DDBJ whole genome shotgun (WGS) entry which is preliminary data.</text>
</comment>
<keyword evidence="3" id="KW-1185">Reference proteome</keyword>
<gene>
    <name evidence="2" type="ORF">E1J38_004430</name>
</gene>
<dbReference type="CDD" id="cd00146">
    <property type="entry name" value="PKD"/>
    <property type="match status" value="1"/>
</dbReference>
<dbReference type="AlphaFoldDB" id="A0A562YGP0"/>
<proteinExistence type="predicted"/>
<dbReference type="InterPro" id="IPR035986">
    <property type="entry name" value="PKD_dom_sf"/>
</dbReference>
<dbReference type="PROSITE" id="PS51257">
    <property type="entry name" value="PROKAR_LIPOPROTEIN"/>
    <property type="match status" value="1"/>
</dbReference>
<dbReference type="RefSeq" id="WP_133355647.1">
    <property type="nucleotide sequence ID" value="NZ_SMZJ02000002.1"/>
</dbReference>
<protein>
    <recommendedName>
        <fullName evidence="1">PKD/Chitinase domain-containing protein</fullName>
    </recommendedName>
</protein>
<dbReference type="OrthoDB" id="9809583at2"/>
<dbReference type="Proteomes" id="UP000295814">
    <property type="component" value="Unassembled WGS sequence"/>
</dbReference>
<dbReference type="SMART" id="SM00089">
    <property type="entry name" value="PKD"/>
    <property type="match status" value="1"/>
</dbReference>
<organism evidence="2 3">
    <name type="scientific">Seonamhaeicola sediminis</name>
    <dbReference type="NCBI Taxonomy" id="2528206"/>
    <lineage>
        <taxon>Bacteria</taxon>
        <taxon>Pseudomonadati</taxon>
        <taxon>Bacteroidota</taxon>
        <taxon>Flavobacteriia</taxon>
        <taxon>Flavobacteriales</taxon>
        <taxon>Flavobacteriaceae</taxon>
    </lineage>
</organism>
<dbReference type="EMBL" id="SMZJ02000002">
    <property type="protein sequence ID" value="TWO34029.1"/>
    <property type="molecule type" value="Genomic_DNA"/>
</dbReference>
<evidence type="ECO:0000313" key="2">
    <source>
        <dbReference type="EMBL" id="TWO34029.1"/>
    </source>
</evidence>
<dbReference type="InterPro" id="IPR022409">
    <property type="entry name" value="PKD/Chitinase_dom"/>
</dbReference>
<dbReference type="SUPFAM" id="SSF49299">
    <property type="entry name" value="PKD domain"/>
    <property type="match status" value="1"/>
</dbReference>
<feature type="domain" description="PKD/Chitinase" evidence="1">
    <location>
        <begin position="42"/>
        <end position="125"/>
    </location>
</feature>
<evidence type="ECO:0000313" key="3">
    <source>
        <dbReference type="Proteomes" id="UP000295814"/>
    </source>
</evidence>
<reference evidence="2 3" key="1">
    <citation type="submission" date="2019-03" db="EMBL/GenBank/DDBJ databases">
        <authorList>
            <person name="Zhong Y.L."/>
        </authorList>
    </citation>
    <scope>NUCLEOTIDE SEQUENCE [LARGE SCALE GENOMIC DNA]</scope>
    <source>
        <strain evidence="2 3">W255</strain>
    </source>
</reference>
<accession>A0A562YGP0</accession>
<dbReference type="Gene3D" id="2.60.40.10">
    <property type="entry name" value="Immunoglobulins"/>
    <property type="match status" value="1"/>
</dbReference>
<name>A0A562YGP0_9FLAO</name>
<sequence>MKNIKYILMPIISLLLITSCQDDEGVVGDIIAPSNVSMSYEIVGVDANNPNGDGTGLVNFTASADGAITYRYDFGDDTDVVVAPSGTVTHQFSLTGLNTYSVTVMASGIGGITTSESMNIDVFSSFEDQEAKDFLTGGAGSSKTWYWAADKPGNIGLGPNDVQANGEHTYDFWFRSNAWHSDKLCMYDAEFVFTQSADGKVTFEQLKDIAYTPGDYAGSIGIDGDTCHGTDVAPSLDGIKNVSFSPSNSKATKDGTNPEYRGTTMNFSDNGFMCWYVGPSLSSKLEIITITANELYVRIEEGPRAWYCLYQTDNPND</sequence>
<dbReference type="InterPro" id="IPR013783">
    <property type="entry name" value="Ig-like_fold"/>
</dbReference>
<evidence type="ECO:0000259" key="1">
    <source>
        <dbReference type="SMART" id="SM00089"/>
    </source>
</evidence>